<evidence type="ECO:0000256" key="3">
    <source>
        <dbReference type="ARBA" id="ARBA00022603"/>
    </source>
</evidence>
<protein>
    <recommendedName>
        <fullName evidence="7">Ribosomal RNA small subunit methyltransferase G</fullName>
    </recommendedName>
</protein>
<name>A0A381SFC0_9ZZZZ</name>
<evidence type="ECO:0000256" key="4">
    <source>
        <dbReference type="ARBA" id="ARBA00022679"/>
    </source>
</evidence>
<dbReference type="NCBIfam" id="TIGR00138">
    <property type="entry name" value="rsmG_gidB"/>
    <property type="match status" value="1"/>
</dbReference>
<dbReference type="GO" id="GO:0070043">
    <property type="term" value="F:rRNA (guanine-N7-)-methyltransferase activity"/>
    <property type="evidence" value="ECO:0007669"/>
    <property type="project" value="TreeGrafter"/>
</dbReference>
<dbReference type="PANTHER" id="PTHR31760">
    <property type="entry name" value="S-ADENOSYL-L-METHIONINE-DEPENDENT METHYLTRANSFERASES SUPERFAMILY PROTEIN"/>
    <property type="match status" value="1"/>
</dbReference>
<reference evidence="6" key="1">
    <citation type="submission" date="2018-05" db="EMBL/GenBank/DDBJ databases">
        <authorList>
            <person name="Lanie J.A."/>
            <person name="Ng W.-L."/>
            <person name="Kazmierczak K.M."/>
            <person name="Andrzejewski T.M."/>
            <person name="Davidsen T.M."/>
            <person name="Wayne K.J."/>
            <person name="Tettelin H."/>
            <person name="Glass J.I."/>
            <person name="Rusch D."/>
            <person name="Podicherti R."/>
            <person name="Tsui H.-C.T."/>
            <person name="Winkler M.E."/>
        </authorList>
    </citation>
    <scope>NUCLEOTIDE SEQUENCE</scope>
</reference>
<gene>
    <name evidence="6" type="ORF">METZ01_LOCUS53861</name>
</gene>
<proteinExistence type="inferred from homology"/>
<dbReference type="GO" id="GO:0005829">
    <property type="term" value="C:cytosol"/>
    <property type="evidence" value="ECO:0007669"/>
    <property type="project" value="TreeGrafter"/>
</dbReference>
<dbReference type="EMBL" id="UINC01002859">
    <property type="protein sequence ID" value="SVA01007.1"/>
    <property type="molecule type" value="Genomic_DNA"/>
</dbReference>
<dbReference type="PIRSF" id="PIRSF003078">
    <property type="entry name" value="GidB"/>
    <property type="match status" value="1"/>
</dbReference>
<keyword evidence="1" id="KW-0963">Cytoplasm</keyword>
<dbReference type="FunFam" id="3.40.50.150:FF:000041">
    <property type="entry name" value="Ribosomal RNA small subunit methyltransferase G"/>
    <property type="match status" value="1"/>
</dbReference>
<dbReference type="SUPFAM" id="SSF53335">
    <property type="entry name" value="S-adenosyl-L-methionine-dependent methyltransferases"/>
    <property type="match status" value="1"/>
</dbReference>
<evidence type="ECO:0000256" key="5">
    <source>
        <dbReference type="ARBA" id="ARBA00022691"/>
    </source>
</evidence>
<dbReference type="InterPro" id="IPR029063">
    <property type="entry name" value="SAM-dependent_MTases_sf"/>
</dbReference>
<dbReference type="Pfam" id="PF02527">
    <property type="entry name" value="GidB"/>
    <property type="match status" value="1"/>
</dbReference>
<dbReference type="PANTHER" id="PTHR31760:SF0">
    <property type="entry name" value="S-ADENOSYL-L-METHIONINE-DEPENDENT METHYLTRANSFERASES SUPERFAMILY PROTEIN"/>
    <property type="match status" value="1"/>
</dbReference>
<accession>A0A381SFC0</accession>
<dbReference type="AlphaFoldDB" id="A0A381SFC0"/>
<dbReference type="Gene3D" id="3.40.50.150">
    <property type="entry name" value="Vaccinia Virus protein VP39"/>
    <property type="match status" value="1"/>
</dbReference>
<sequence length="214" mass="23694">MLFHDLLVDANSKVNLTKVLDWPAVVLRHYLDSLSVVMAVPSLFDERESMLDIGSGFGMPGIPLKVMFPGNDLVMLDSVKKKVDFIDFAVKEMNLTNVDTVVGRAEDIAKNGKHREKYSVVVSRAVATLPVLLEFALPFCSVEGTFIAMKSSRVQSEIDRSENALNLLGGQIDSVVNVEDKLPFLRGKLVVIRKVAETPDIYPRKAGIPKKRPL</sequence>
<keyword evidence="2" id="KW-0698">rRNA processing</keyword>
<evidence type="ECO:0008006" key="7">
    <source>
        <dbReference type="Google" id="ProtNLM"/>
    </source>
</evidence>
<organism evidence="6">
    <name type="scientific">marine metagenome</name>
    <dbReference type="NCBI Taxonomy" id="408172"/>
    <lineage>
        <taxon>unclassified sequences</taxon>
        <taxon>metagenomes</taxon>
        <taxon>ecological metagenomes</taxon>
    </lineage>
</organism>
<evidence type="ECO:0000256" key="1">
    <source>
        <dbReference type="ARBA" id="ARBA00022490"/>
    </source>
</evidence>
<keyword evidence="5" id="KW-0949">S-adenosyl-L-methionine</keyword>
<keyword evidence="3" id="KW-0489">Methyltransferase</keyword>
<evidence type="ECO:0000256" key="2">
    <source>
        <dbReference type="ARBA" id="ARBA00022552"/>
    </source>
</evidence>
<dbReference type="HAMAP" id="MF_00074">
    <property type="entry name" value="16SrRNA_methyltr_G"/>
    <property type="match status" value="1"/>
</dbReference>
<evidence type="ECO:0000313" key="6">
    <source>
        <dbReference type="EMBL" id="SVA01007.1"/>
    </source>
</evidence>
<dbReference type="InterPro" id="IPR003682">
    <property type="entry name" value="rRNA_ssu_MeTfrase_G"/>
</dbReference>
<keyword evidence="4" id="KW-0808">Transferase</keyword>